<accession>A0A0A3I3Y9</accession>
<dbReference type="SMART" id="SM00345">
    <property type="entry name" value="HTH_GNTR"/>
    <property type="match status" value="1"/>
</dbReference>
<keyword evidence="1" id="KW-0805">Transcription regulation</keyword>
<dbReference type="PANTHER" id="PTHR38445">
    <property type="entry name" value="HTH-TYPE TRANSCRIPTIONAL REPRESSOR YTRA"/>
    <property type="match status" value="1"/>
</dbReference>
<dbReference type="STRING" id="1384049.CD29_12425"/>
<evidence type="ECO:0000313" key="6">
    <source>
        <dbReference type="Proteomes" id="UP000030416"/>
    </source>
</evidence>
<proteinExistence type="predicted"/>
<feature type="domain" description="HTH gntR-type" evidence="4">
    <location>
        <begin position="9"/>
        <end position="77"/>
    </location>
</feature>
<dbReference type="InterPro" id="IPR036388">
    <property type="entry name" value="WH-like_DNA-bd_sf"/>
</dbReference>
<name>A0A0A3I3Y9_9BACL</name>
<dbReference type="eggNOG" id="COG1725">
    <property type="taxonomic scope" value="Bacteria"/>
</dbReference>
<keyword evidence="6" id="KW-1185">Reference proteome</keyword>
<dbReference type="InterPro" id="IPR036390">
    <property type="entry name" value="WH_DNA-bd_sf"/>
</dbReference>
<dbReference type="CDD" id="cd07377">
    <property type="entry name" value="WHTH_GntR"/>
    <property type="match status" value="1"/>
</dbReference>
<organism evidence="5 6">
    <name type="scientific">Ureibacillus manganicus DSM 26584</name>
    <dbReference type="NCBI Taxonomy" id="1384049"/>
    <lineage>
        <taxon>Bacteria</taxon>
        <taxon>Bacillati</taxon>
        <taxon>Bacillota</taxon>
        <taxon>Bacilli</taxon>
        <taxon>Bacillales</taxon>
        <taxon>Caryophanaceae</taxon>
        <taxon>Ureibacillus</taxon>
    </lineage>
</organism>
<evidence type="ECO:0000256" key="2">
    <source>
        <dbReference type="ARBA" id="ARBA00023125"/>
    </source>
</evidence>
<evidence type="ECO:0000256" key="3">
    <source>
        <dbReference type="ARBA" id="ARBA00023163"/>
    </source>
</evidence>
<evidence type="ECO:0000259" key="4">
    <source>
        <dbReference type="PROSITE" id="PS50949"/>
    </source>
</evidence>
<gene>
    <name evidence="5" type="ORF">CD29_12425</name>
</gene>
<dbReference type="AlphaFoldDB" id="A0A0A3I3Y9"/>
<dbReference type="PROSITE" id="PS50949">
    <property type="entry name" value="HTH_GNTR"/>
    <property type="match status" value="1"/>
</dbReference>
<dbReference type="GO" id="GO:0003700">
    <property type="term" value="F:DNA-binding transcription factor activity"/>
    <property type="evidence" value="ECO:0007669"/>
    <property type="project" value="InterPro"/>
</dbReference>
<evidence type="ECO:0000256" key="1">
    <source>
        <dbReference type="ARBA" id="ARBA00023015"/>
    </source>
</evidence>
<reference evidence="5 6" key="1">
    <citation type="submission" date="2014-02" db="EMBL/GenBank/DDBJ databases">
        <title>Draft genome sequence of Lysinibacillus manganicus DSM 26584T.</title>
        <authorList>
            <person name="Zhang F."/>
            <person name="Wang G."/>
            <person name="Zhang L."/>
        </authorList>
    </citation>
    <scope>NUCLEOTIDE SEQUENCE [LARGE SCALE GENOMIC DNA]</scope>
    <source>
        <strain evidence="5 6">DSM 26584</strain>
    </source>
</reference>
<sequence length="121" mass="13618">MTIDFAKDRPIYLQLVESICGDVIKGKLKPGDKLASVREFALESGVNVNTVQRVYKELEMMELTETKRGQGTFITTDDGVIHTIREQMKEQVAMQFITSIESFGFTLDEIIEVLKSKKGGN</sequence>
<keyword evidence="2" id="KW-0238">DNA-binding</keyword>
<dbReference type="OrthoDB" id="362473at2"/>
<protein>
    <submittedName>
        <fullName evidence="5">Transcriptional regulator</fullName>
    </submittedName>
</protein>
<dbReference type="GO" id="GO:0003677">
    <property type="term" value="F:DNA binding"/>
    <property type="evidence" value="ECO:0007669"/>
    <property type="project" value="UniProtKB-KW"/>
</dbReference>
<dbReference type="SUPFAM" id="SSF46785">
    <property type="entry name" value="Winged helix' DNA-binding domain"/>
    <property type="match status" value="1"/>
</dbReference>
<comment type="caution">
    <text evidence="5">The sequence shown here is derived from an EMBL/GenBank/DDBJ whole genome shotgun (WGS) entry which is preliminary data.</text>
</comment>
<dbReference type="InterPro" id="IPR000524">
    <property type="entry name" value="Tscrpt_reg_HTH_GntR"/>
</dbReference>
<keyword evidence="3" id="KW-0804">Transcription</keyword>
<dbReference type="RefSeq" id="WP_036187037.1">
    <property type="nucleotide sequence ID" value="NZ_AVDA01000013.1"/>
</dbReference>
<dbReference type="Gene3D" id="1.10.10.10">
    <property type="entry name" value="Winged helix-like DNA-binding domain superfamily/Winged helix DNA-binding domain"/>
    <property type="match status" value="1"/>
</dbReference>
<dbReference type="EMBL" id="JPVN01000013">
    <property type="protein sequence ID" value="KGR78225.1"/>
    <property type="molecule type" value="Genomic_DNA"/>
</dbReference>
<dbReference type="PANTHER" id="PTHR38445:SF9">
    <property type="entry name" value="HTH-TYPE TRANSCRIPTIONAL REPRESSOR YTRA"/>
    <property type="match status" value="1"/>
</dbReference>
<evidence type="ECO:0000313" key="5">
    <source>
        <dbReference type="EMBL" id="KGR78225.1"/>
    </source>
</evidence>
<dbReference type="Proteomes" id="UP000030416">
    <property type="component" value="Unassembled WGS sequence"/>
</dbReference>
<dbReference type="Pfam" id="PF00392">
    <property type="entry name" value="GntR"/>
    <property type="match status" value="1"/>
</dbReference>